<keyword evidence="7" id="KW-1185">Reference proteome</keyword>
<name>A0A179EPJ8_ENTTH</name>
<dbReference type="Proteomes" id="UP000078516">
    <property type="component" value="Unassembled WGS sequence"/>
</dbReference>
<evidence type="ECO:0000256" key="2">
    <source>
        <dbReference type="ARBA" id="ARBA00022963"/>
    </source>
</evidence>
<feature type="short sequence motif" description="DGA/G" evidence="4">
    <location>
        <begin position="318"/>
        <end position="320"/>
    </location>
</feature>
<dbReference type="GO" id="GO:0016787">
    <property type="term" value="F:hydrolase activity"/>
    <property type="evidence" value="ECO:0007669"/>
    <property type="project" value="UniProtKB-UniRule"/>
</dbReference>
<dbReference type="PANTHER" id="PTHR14226">
    <property type="entry name" value="NEUROPATHY TARGET ESTERASE/SWISS CHEESE D.MELANOGASTER"/>
    <property type="match status" value="1"/>
</dbReference>
<dbReference type="InterPro" id="IPR016035">
    <property type="entry name" value="Acyl_Trfase/lysoPLipase"/>
</dbReference>
<comment type="caution">
    <text evidence="6">The sequence shown here is derived from an EMBL/GenBank/DDBJ whole genome shotgun (WGS) entry which is preliminary data.</text>
</comment>
<feature type="domain" description="PNPLA" evidence="5">
    <location>
        <begin position="146"/>
        <end position="331"/>
    </location>
</feature>
<dbReference type="RefSeq" id="WP_067484666.1">
    <property type="nucleotide sequence ID" value="NZ_JARQAN010000007.1"/>
</dbReference>
<dbReference type="Pfam" id="PF01734">
    <property type="entry name" value="Patatin"/>
    <property type="match status" value="1"/>
</dbReference>
<evidence type="ECO:0000256" key="4">
    <source>
        <dbReference type="PROSITE-ProRule" id="PRU01161"/>
    </source>
</evidence>
<feature type="active site" description="Nucleophile" evidence="4">
    <location>
        <position position="179"/>
    </location>
</feature>
<feature type="active site" description="Proton acceptor" evidence="4">
    <location>
        <position position="318"/>
    </location>
</feature>
<protein>
    <recommendedName>
        <fullName evidence="5">PNPLA domain-containing protein</fullName>
    </recommendedName>
</protein>
<evidence type="ECO:0000313" key="7">
    <source>
        <dbReference type="Proteomes" id="UP000078516"/>
    </source>
</evidence>
<dbReference type="CDD" id="cd07209">
    <property type="entry name" value="Pat_hypo_Ecoli_Z1214_like"/>
    <property type="match status" value="1"/>
</dbReference>
<keyword evidence="3 4" id="KW-0443">Lipid metabolism</keyword>
<dbReference type="GO" id="GO:0016042">
    <property type="term" value="P:lipid catabolic process"/>
    <property type="evidence" value="ECO:0007669"/>
    <property type="project" value="UniProtKB-UniRule"/>
</dbReference>
<sequence>MDIQPIYWSERQRLHNESRKMEQPFPFFNEQQKSRDSFWQTAKKKNAWRVKAGKLVLYFEKKTGEASESDHLVITNVLANESFRQWRQLFTLLESCARYFLKSACQFSFSQPLSSQMTELFIQFGYQTVDTRTTQWVKNVSGKSAVVFGGGGAHGAYQIGVWKALQEAGFSIEIITGTSVGAINGVLMLQGDLDQAEFLWTNLSTNQILAVPENVPLTDLRQQLLTDIRRMTKTAVLTRGISSQPLEELLRKSLDLKSIVQKTKPQLFTVTTKIPEMIEKVVPIQKMPPEQIPEWIVASASFYPAMAYKKIDKDRYIDGGYKNNLPVDVAIEQGATEAFVVDVQGPGITKRVKKPLGFVEWRCRSLWTLGTFLIFDGQRNSMNLQLGYLETKKQLHQYEGHWYTFDSTVLAEKIWKKFLRTLAKEKNLELSFFYDVKFWENLRNVYKDRVVIETCGLAMLELLAKQMYLLPNKVYQVSEMITLIREKEQRPFTEIVTNEIGLLSMEEWWSSSREQRLEQKLTELAKELYASTKEKVQTLLKEQPLNTLFVLYAHYLKEEQEWHKNFPMKS</sequence>
<evidence type="ECO:0000313" key="6">
    <source>
        <dbReference type="EMBL" id="OAQ55165.1"/>
    </source>
</evidence>
<keyword evidence="2 4" id="KW-0442">Lipid degradation</keyword>
<evidence type="ECO:0000256" key="1">
    <source>
        <dbReference type="ARBA" id="ARBA00022801"/>
    </source>
</evidence>
<dbReference type="PANTHER" id="PTHR14226:SF57">
    <property type="entry name" value="BLR7027 PROTEIN"/>
    <property type="match status" value="1"/>
</dbReference>
<reference evidence="6 7" key="1">
    <citation type="submission" date="2016-04" db="EMBL/GenBank/DDBJ databases">
        <title>Draft genome of an Enterococcus thailandicus strain isolated from bovine feces.</title>
        <authorList>
            <person name="Beukers A.G."/>
            <person name="Zaheer R."/>
            <person name="Goji N."/>
            <person name="Cook S.R."/>
            <person name="Amoako K."/>
            <person name="Chaves A.V."/>
            <person name="Ward M.P."/>
            <person name="Mcallister T.A."/>
        </authorList>
    </citation>
    <scope>NUCLEOTIDE SEQUENCE [LARGE SCALE GENOMIC DNA]</scope>
    <source>
        <strain evidence="6 7">F0711D 46</strain>
    </source>
</reference>
<dbReference type="InterPro" id="IPR002641">
    <property type="entry name" value="PNPLA_dom"/>
</dbReference>
<evidence type="ECO:0000259" key="5">
    <source>
        <dbReference type="PROSITE" id="PS51635"/>
    </source>
</evidence>
<dbReference type="AlphaFoldDB" id="A0A179EPJ8"/>
<dbReference type="Gene3D" id="3.40.1090.10">
    <property type="entry name" value="Cytosolic phospholipase A2 catalytic domain"/>
    <property type="match status" value="1"/>
</dbReference>
<organism evidence="6 7">
    <name type="scientific">Enterococcus thailandicus</name>
    <dbReference type="NCBI Taxonomy" id="417368"/>
    <lineage>
        <taxon>Bacteria</taxon>
        <taxon>Bacillati</taxon>
        <taxon>Bacillota</taxon>
        <taxon>Bacilli</taxon>
        <taxon>Lactobacillales</taxon>
        <taxon>Enterococcaceae</taxon>
        <taxon>Enterococcus</taxon>
    </lineage>
</organism>
<dbReference type="SUPFAM" id="SSF52151">
    <property type="entry name" value="FabD/lysophospholipase-like"/>
    <property type="match status" value="1"/>
</dbReference>
<keyword evidence="1 4" id="KW-0378">Hydrolase</keyword>
<dbReference type="EMBL" id="LWMN01000015">
    <property type="protein sequence ID" value="OAQ55165.1"/>
    <property type="molecule type" value="Genomic_DNA"/>
</dbReference>
<feature type="short sequence motif" description="GXGXXG" evidence="4">
    <location>
        <begin position="150"/>
        <end position="155"/>
    </location>
</feature>
<dbReference type="PROSITE" id="PS51635">
    <property type="entry name" value="PNPLA"/>
    <property type="match status" value="1"/>
</dbReference>
<gene>
    <name evidence="6" type="ORF">A6E74_09890</name>
</gene>
<feature type="short sequence motif" description="GXSXG" evidence="4">
    <location>
        <begin position="177"/>
        <end position="181"/>
    </location>
</feature>
<evidence type="ECO:0000256" key="3">
    <source>
        <dbReference type="ARBA" id="ARBA00023098"/>
    </source>
</evidence>
<accession>A0A179EPJ8</accession>
<proteinExistence type="predicted"/>
<dbReference type="InterPro" id="IPR050301">
    <property type="entry name" value="NTE"/>
</dbReference>